<feature type="repeat" description="WD" evidence="7">
    <location>
        <begin position="248"/>
        <end position="289"/>
    </location>
</feature>
<dbReference type="PANTHER" id="PTHR19842:SF0">
    <property type="entry name" value="TARGET OF RAPAMYCIN COMPLEX SUBUNIT LST8"/>
    <property type="match status" value="1"/>
</dbReference>
<dbReference type="InterPro" id="IPR036322">
    <property type="entry name" value="WD40_repeat_dom_sf"/>
</dbReference>
<feature type="repeat" description="WD" evidence="7">
    <location>
        <begin position="206"/>
        <end position="247"/>
    </location>
</feature>
<dbReference type="PROSITE" id="PS00678">
    <property type="entry name" value="WD_REPEATS_1"/>
    <property type="match status" value="4"/>
</dbReference>
<proteinExistence type="inferred from homology"/>
<organism evidence="8 9">
    <name type="scientific">Diacronema lutheri</name>
    <name type="common">Unicellular marine alga</name>
    <name type="synonym">Monochrysis lutheri</name>
    <dbReference type="NCBI Taxonomy" id="2081491"/>
    <lineage>
        <taxon>Eukaryota</taxon>
        <taxon>Haptista</taxon>
        <taxon>Haptophyta</taxon>
        <taxon>Pavlovophyceae</taxon>
        <taxon>Pavlovales</taxon>
        <taxon>Pavlovaceae</taxon>
        <taxon>Diacronema</taxon>
    </lineage>
</organism>
<dbReference type="InterPro" id="IPR015943">
    <property type="entry name" value="WD40/YVTN_repeat-like_dom_sf"/>
</dbReference>
<dbReference type="OMA" id="VQRNYKH"/>
<keyword evidence="5" id="KW-0677">Repeat</keyword>
<keyword evidence="4 7" id="KW-0853">WD repeat</keyword>
<dbReference type="GO" id="GO:0038203">
    <property type="term" value="P:TORC2 signaling"/>
    <property type="evidence" value="ECO:0007669"/>
    <property type="project" value="UniProtKB-ARBA"/>
</dbReference>
<protein>
    <recommendedName>
        <fullName evidence="6">Protein LST8 homolog</fullName>
    </recommendedName>
</protein>
<keyword evidence="9" id="KW-1185">Reference proteome</keyword>
<dbReference type="PANTHER" id="PTHR19842">
    <property type="entry name" value="G BETA-LIKE PROTEIN GBL"/>
    <property type="match status" value="1"/>
</dbReference>
<dbReference type="AlphaFoldDB" id="A0A8J5XNB4"/>
<dbReference type="GO" id="GO:0005737">
    <property type="term" value="C:cytoplasm"/>
    <property type="evidence" value="ECO:0007669"/>
    <property type="project" value="UniProtKB-SubCell"/>
</dbReference>
<keyword evidence="3" id="KW-0963">Cytoplasm</keyword>
<dbReference type="Pfam" id="PF00400">
    <property type="entry name" value="WD40"/>
    <property type="match status" value="6"/>
</dbReference>
<evidence type="ECO:0000256" key="3">
    <source>
        <dbReference type="ARBA" id="ARBA00022490"/>
    </source>
</evidence>
<dbReference type="InterPro" id="IPR019775">
    <property type="entry name" value="WD40_repeat_CS"/>
</dbReference>
<dbReference type="GO" id="GO:0051897">
    <property type="term" value="P:positive regulation of phosphatidylinositol 3-kinase/protein kinase B signal transduction"/>
    <property type="evidence" value="ECO:0007669"/>
    <property type="project" value="UniProtKB-ARBA"/>
</dbReference>
<evidence type="ECO:0000313" key="8">
    <source>
        <dbReference type="EMBL" id="KAG8465062.1"/>
    </source>
</evidence>
<dbReference type="PROSITE" id="PS50294">
    <property type="entry name" value="WD_REPEATS_REGION"/>
    <property type="match status" value="3"/>
</dbReference>
<evidence type="ECO:0000256" key="7">
    <source>
        <dbReference type="PROSITE-ProRule" id="PRU00221"/>
    </source>
</evidence>
<dbReference type="EMBL" id="JAGTXO010000011">
    <property type="protein sequence ID" value="KAG8465062.1"/>
    <property type="molecule type" value="Genomic_DNA"/>
</dbReference>
<comment type="caution">
    <text evidence="8">The sequence shown here is derived from an EMBL/GenBank/DDBJ whole genome shotgun (WGS) entry which is preliminary data.</text>
</comment>
<evidence type="ECO:0000256" key="4">
    <source>
        <dbReference type="ARBA" id="ARBA00022574"/>
    </source>
</evidence>
<dbReference type="PRINTS" id="PR00320">
    <property type="entry name" value="GPROTEINBRPT"/>
</dbReference>
<evidence type="ECO:0000256" key="2">
    <source>
        <dbReference type="ARBA" id="ARBA00009890"/>
    </source>
</evidence>
<name>A0A8J5XNB4_DIALT</name>
<dbReference type="InterPro" id="IPR001680">
    <property type="entry name" value="WD40_rpt"/>
</dbReference>
<dbReference type="PROSITE" id="PS50082">
    <property type="entry name" value="WD_REPEATS_2"/>
    <property type="match status" value="5"/>
</dbReference>
<feature type="repeat" description="WD" evidence="7">
    <location>
        <begin position="71"/>
        <end position="105"/>
    </location>
</feature>
<evidence type="ECO:0000256" key="5">
    <source>
        <dbReference type="ARBA" id="ARBA00022737"/>
    </source>
</evidence>
<dbReference type="InterPro" id="IPR020472">
    <property type="entry name" value="WD40_PAC1"/>
</dbReference>
<dbReference type="OrthoDB" id="400at2759"/>
<feature type="repeat" description="WD" evidence="7">
    <location>
        <begin position="1"/>
        <end position="27"/>
    </location>
</feature>
<dbReference type="SUPFAM" id="SSF50978">
    <property type="entry name" value="WD40 repeat-like"/>
    <property type="match status" value="1"/>
</dbReference>
<comment type="subcellular location">
    <subcellularLocation>
        <location evidence="1">Cytoplasm</location>
    </subcellularLocation>
</comment>
<accession>A0A8J5XNB4</accession>
<gene>
    <name evidence="8" type="ORF">KFE25_012425</name>
</gene>
<dbReference type="CDD" id="cd00200">
    <property type="entry name" value="WD40"/>
    <property type="match status" value="1"/>
</dbReference>
<evidence type="ECO:0000256" key="6">
    <source>
        <dbReference type="ARBA" id="ARBA00074814"/>
    </source>
</evidence>
<evidence type="ECO:0000256" key="1">
    <source>
        <dbReference type="ARBA" id="ARBA00004496"/>
    </source>
</evidence>
<dbReference type="SMART" id="SM00320">
    <property type="entry name" value="WD40"/>
    <property type="match status" value="6"/>
</dbReference>
<comment type="similarity">
    <text evidence="2">Belongs to the WD repeat LST8 family.</text>
</comment>
<dbReference type="Gene3D" id="2.130.10.10">
    <property type="entry name" value="YVTN repeat-like/Quinoprotein amine dehydrogenase"/>
    <property type="match status" value="1"/>
</dbReference>
<dbReference type="GO" id="GO:0032535">
    <property type="term" value="P:regulation of cellular component size"/>
    <property type="evidence" value="ECO:0007669"/>
    <property type="project" value="UniProtKB-ARBA"/>
</dbReference>
<dbReference type="GO" id="GO:0031932">
    <property type="term" value="C:TORC2 complex"/>
    <property type="evidence" value="ECO:0007669"/>
    <property type="project" value="InterPro"/>
</dbReference>
<dbReference type="Proteomes" id="UP000751190">
    <property type="component" value="Unassembled WGS sequence"/>
</dbReference>
<reference evidence="8" key="1">
    <citation type="submission" date="2021-05" db="EMBL/GenBank/DDBJ databases">
        <title>The genome of the haptophyte Pavlova lutheri (Diacronema luteri, Pavlovales) - a model for lipid biosynthesis in eukaryotic algae.</title>
        <authorList>
            <person name="Hulatt C.J."/>
            <person name="Posewitz M.C."/>
        </authorList>
    </citation>
    <scope>NUCLEOTIDE SEQUENCE</scope>
    <source>
        <strain evidence="8">NIVA-4/92</strain>
    </source>
</reference>
<evidence type="ECO:0000313" key="9">
    <source>
        <dbReference type="Proteomes" id="UP000751190"/>
    </source>
</evidence>
<feature type="repeat" description="WD" evidence="7">
    <location>
        <begin position="121"/>
        <end position="155"/>
    </location>
</feature>
<sequence>MSVFIVTAGYDRSIRFWEAPSGRCYRTLTYPDSQVNALDITPDKQSIAAVGNPHVRLYDAVGGNPHPISTFEGHTASVTAVGFQQANGWMFTGSEDGTVKIWDMRCSTPGCQRDYECRAPVNTVVLHPNQGELISGDRNGYIRVWDLATNNCRCELVPAGEVAIRSVSVASDGSLIAAANNNGTCFVWKLRCGDDMHSHFEPHHMLQAHDKYVLKCLFSPDVRWLATMSADHTAKVWDTTNFELSRVLAGHQRWVWDGVFSADSAYLVTASSDQTARLWDLDKGETIRHYTGHNKAVVCVTLNDSAPEPPAAGPAAGR</sequence>
<dbReference type="GO" id="GO:0032956">
    <property type="term" value="P:regulation of actin cytoskeleton organization"/>
    <property type="evidence" value="ECO:0007669"/>
    <property type="project" value="TreeGrafter"/>
</dbReference>
<dbReference type="InterPro" id="IPR037588">
    <property type="entry name" value="MLST8"/>
</dbReference>
<dbReference type="GO" id="GO:0031931">
    <property type="term" value="C:TORC1 complex"/>
    <property type="evidence" value="ECO:0007669"/>
    <property type="project" value="InterPro"/>
</dbReference>
<dbReference type="FunFam" id="2.130.10.10:FF:000505">
    <property type="entry name" value="Blast:Protein LST8 homolog"/>
    <property type="match status" value="1"/>
</dbReference>